<dbReference type="Proteomes" id="UP001141950">
    <property type="component" value="Unassembled WGS sequence"/>
</dbReference>
<dbReference type="InterPro" id="IPR000182">
    <property type="entry name" value="GNAT_dom"/>
</dbReference>
<feature type="domain" description="N-acetyltransferase" evidence="1">
    <location>
        <begin position="1"/>
        <end position="153"/>
    </location>
</feature>
<dbReference type="Gene3D" id="3.40.630.30">
    <property type="match status" value="1"/>
</dbReference>
<gene>
    <name evidence="2" type="ORF">NQZ67_22380</name>
</gene>
<proteinExistence type="predicted"/>
<dbReference type="InterPro" id="IPR016181">
    <property type="entry name" value="Acyl_CoA_acyltransferase"/>
</dbReference>
<organism evidence="2 3">
    <name type="scientific">Paenibacillus soyae</name>
    <dbReference type="NCBI Taxonomy" id="2969249"/>
    <lineage>
        <taxon>Bacteria</taxon>
        <taxon>Bacillati</taxon>
        <taxon>Bacillota</taxon>
        <taxon>Bacilli</taxon>
        <taxon>Bacillales</taxon>
        <taxon>Paenibacillaceae</taxon>
        <taxon>Paenibacillus</taxon>
    </lineage>
</organism>
<sequence>MEITLKETEEGVPLELELYAFSRQEELTAWGFGEQESRAFLAMQFQARQMSYRMQYPNGVRWIILRAGEQAGMVHTENGESEMVIIDLSLLPAMRNQGIGSKVLSMLQDEARGMGKPLRLTVRKDNPALRLYERLSFVPVREDELQVSMVWSS</sequence>
<dbReference type="RefSeq" id="WP_257450273.1">
    <property type="nucleotide sequence ID" value="NZ_JANIPJ010000018.1"/>
</dbReference>
<dbReference type="SUPFAM" id="SSF55729">
    <property type="entry name" value="Acyl-CoA N-acyltransferases (Nat)"/>
    <property type="match status" value="1"/>
</dbReference>
<reference evidence="2" key="1">
    <citation type="submission" date="2022-08" db="EMBL/GenBank/DDBJ databases">
        <title>The genomic sequence of strain Paenibacillus sp. SCIV0701.</title>
        <authorList>
            <person name="Zhao H."/>
        </authorList>
    </citation>
    <scope>NUCLEOTIDE SEQUENCE</scope>
    <source>
        <strain evidence="2">SCIV0701</strain>
    </source>
</reference>
<dbReference type="GO" id="GO:0016747">
    <property type="term" value="F:acyltransferase activity, transferring groups other than amino-acyl groups"/>
    <property type="evidence" value="ECO:0007669"/>
    <property type="project" value="InterPro"/>
</dbReference>
<dbReference type="EMBL" id="JANIPJ010000018">
    <property type="protein sequence ID" value="MCR2806634.1"/>
    <property type="molecule type" value="Genomic_DNA"/>
</dbReference>
<evidence type="ECO:0000259" key="1">
    <source>
        <dbReference type="PROSITE" id="PS51186"/>
    </source>
</evidence>
<dbReference type="PROSITE" id="PS51186">
    <property type="entry name" value="GNAT"/>
    <property type="match status" value="1"/>
</dbReference>
<name>A0A9X2MTP6_9BACL</name>
<evidence type="ECO:0000313" key="2">
    <source>
        <dbReference type="EMBL" id="MCR2806634.1"/>
    </source>
</evidence>
<evidence type="ECO:0000313" key="3">
    <source>
        <dbReference type="Proteomes" id="UP001141950"/>
    </source>
</evidence>
<dbReference type="AlphaFoldDB" id="A0A9X2MTP6"/>
<keyword evidence="3" id="KW-1185">Reference proteome</keyword>
<dbReference type="Pfam" id="PF00583">
    <property type="entry name" value="Acetyltransf_1"/>
    <property type="match status" value="1"/>
</dbReference>
<dbReference type="CDD" id="cd04301">
    <property type="entry name" value="NAT_SF"/>
    <property type="match status" value="1"/>
</dbReference>
<comment type="caution">
    <text evidence="2">The sequence shown here is derived from an EMBL/GenBank/DDBJ whole genome shotgun (WGS) entry which is preliminary data.</text>
</comment>
<accession>A0A9X2MTP6</accession>
<protein>
    <submittedName>
        <fullName evidence="2">GNAT family N-acetyltransferase</fullName>
    </submittedName>
</protein>